<dbReference type="GO" id="GO:0000160">
    <property type="term" value="P:phosphorelay signal transduction system"/>
    <property type="evidence" value="ECO:0007669"/>
    <property type="project" value="InterPro"/>
</dbReference>
<dbReference type="SMART" id="SM00448">
    <property type="entry name" value="REC"/>
    <property type="match status" value="1"/>
</dbReference>
<dbReference type="OrthoDB" id="9793549at2"/>
<protein>
    <submittedName>
        <fullName evidence="4">Response regulator</fullName>
    </submittedName>
</protein>
<dbReference type="Pfam" id="PF00072">
    <property type="entry name" value="Response_reg"/>
    <property type="match status" value="1"/>
</dbReference>
<evidence type="ECO:0000313" key="5">
    <source>
        <dbReference type="Proteomes" id="UP000388235"/>
    </source>
</evidence>
<keyword evidence="1 2" id="KW-0597">Phosphoprotein</keyword>
<evidence type="ECO:0000256" key="2">
    <source>
        <dbReference type="PROSITE-ProRule" id="PRU00169"/>
    </source>
</evidence>
<accession>A0A5Q2Q5X3</accession>
<dbReference type="SUPFAM" id="SSF52172">
    <property type="entry name" value="CheY-like"/>
    <property type="match status" value="1"/>
</dbReference>
<gene>
    <name evidence="4" type="ORF">GH975_02515</name>
</gene>
<dbReference type="InterPro" id="IPR011006">
    <property type="entry name" value="CheY-like_superfamily"/>
</dbReference>
<keyword evidence="5" id="KW-1185">Reference proteome</keyword>
<dbReference type="AlphaFoldDB" id="A0A5Q2Q5X3"/>
<evidence type="ECO:0000259" key="3">
    <source>
        <dbReference type="PROSITE" id="PS50110"/>
    </source>
</evidence>
<organism evidence="4 5">
    <name type="scientific">Litorivicinus lipolyticus</name>
    <dbReference type="NCBI Taxonomy" id="418701"/>
    <lineage>
        <taxon>Bacteria</taxon>
        <taxon>Pseudomonadati</taxon>
        <taxon>Pseudomonadota</taxon>
        <taxon>Gammaproteobacteria</taxon>
        <taxon>Oceanospirillales</taxon>
        <taxon>Litorivicinaceae</taxon>
        <taxon>Litorivicinus</taxon>
    </lineage>
</organism>
<dbReference type="RefSeq" id="WP_153713003.1">
    <property type="nucleotide sequence ID" value="NZ_CP045871.1"/>
</dbReference>
<name>A0A5Q2Q5X3_9GAMM</name>
<dbReference type="PANTHER" id="PTHR44591">
    <property type="entry name" value="STRESS RESPONSE REGULATOR PROTEIN 1"/>
    <property type="match status" value="1"/>
</dbReference>
<dbReference type="Gene3D" id="3.40.50.2300">
    <property type="match status" value="1"/>
</dbReference>
<dbReference type="Proteomes" id="UP000388235">
    <property type="component" value="Chromosome"/>
</dbReference>
<dbReference type="InterPro" id="IPR050595">
    <property type="entry name" value="Bact_response_regulator"/>
</dbReference>
<dbReference type="PROSITE" id="PS50110">
    <property type="entry name" value="RESPONSE_REGULATORY"/>
    <property type="match status" value="1"/>
</dbReference>
<dbReference type="EMBL" id="CP045871">
    <property type="protein sequence ID" value="QGG79499.1"/>
    <property type="molecule type" value="Genomic_DNA"/>
</dbReference>
<sequence length="135" mass="14838">MHIIPKAILLVDDNPDDLAAGQRALAQLEGVQVTSVDNPYAAMDACQDYRYDLIILDIYLPELSGPKIVSLLSSFGSEGNHCFLFVSGNAESKLVRHVRKQGAEVIEKPLRPEHIRAALAGSGHSFEIRQTEKAR</sequence>
<dbReference type="CDD" id="cd00156">
    <property type="entry name" value="REC"/>
    <property type="match status" value="1"/>
</dbReference>
<dbReference type="PANTHER" id="PTHR44591:SF3">
    <property type="entry name" value="RESPONSE REGULATORY DOMAIN-CONTAINING PROTEIN"/>
    <property type="match status" value="1"/>
</dbReference>
<dbReference type="InterPro" id="IPR001789">
    <property type="entry name" value="Sig_transdc_resp-reg_receiver"/>
</dbReference>
<dbReference type="KEGG" id="llp:GH975_02515"/>
<proteinExistence type="predicted"/>
<evidence type="ECO:0000313" key="4">
    <source>
        <dbReference type="EMBL" id="QGG79499.1"/>
    </source>
</evidence>
<feature type="modified residue" description="4-aspartylphosphate" evidence="2">
    <location>
        <position position="57"/>
    </location>
</feature>
<feature type="domain" description="Response regulatory" evidence="3">
    <location>
        <begin position="7"/>
        <end position="123"/>
    </location>
</feature>
<reference evidence="4 5" key="1">
    <citation type="submission" date="2019-11" db="EMBL/GenBank/DDBJ databases">
        <authorList>
            <person name="Khan S.A."/>
            <person name="Jeon C.O."/>
            <person name="Chun B.H."/>
        </authorList>
    </citation>
    <scope>NUCLEOTIDE SEQUENCE [LARGE SCALE GENOMIC DNA]</scope>
    <source>
        <strain evidence="4 5">IMCC 1097</strain>
    </source>
</reference>
<evidence type="ECO:0000256" key="1">
    <source>
        <dbReference type="ARBA" id="ARBA00022553"/>
    </source>
</evidence>